<dbReference type="PANTHER" id="PTHR31465:SF28">
    <property type="entry name" value="DOMAIN PROTEIN, PUTATIVE-RELATED"/>
    <property type="match status" value="1"/>
</dbReference>
<comment type="subcellular location">
    <subcellularLocation>
        <location evidence="1">Membrane</location>
        <topology evidence="1">Multi-pass membrane protein</topology>
    </subcellularLocation>
</comment>
<evidence type="ECO:0000256" key="5">
    <source>
        <dbReference type="SAM" id="Phobius"/>
    </source>
</evidence>
<feature type="transmembrane region" description="Helical" evidence="5">
    <location>
        <begin position="255"/>
        <end position="279"/>
    </location>
</feature>
<dbReference type="RefSeq" id="XP_033575118.1">
    <property type="nucleotide sequence ID" value="XM_033720217.1"/>
</dbReference>
<dbReference type="Pfam" id="PF04479">
    <property type="entry name" value="RTA1"/>
    <property type="match status" value="1"/>
</dbReference>
<evidence type="ECO:0000313" key="8">
    <source>
        <dbReference type="RefSeq" id="XP_033575118.1"/>
    </source>
</evidence>
<sequence>MSSPFSDLYTYSPSEPLAITGIVLFFLVFVGTITQIIRLRTWCFFPMIIAASLEHSGYISRLLSILYPWNLGTFWTSELSLILAPTFISTTLIILSTRLVHSSTSPSLLTYRTLWLTPTLVLPLFVVYDFFCFFVQLLGIVTIGIGYIEGVNRVANGSRLLRIGLVMQIVGYAVILAVAARFLIVSRNWVKEQSESEEGEWTKRNVKKPGQWWRLAWVVVGSLGLLMLRATYRIFEFTTTSASTPSYLQSHEWLFWAFDTLPVLIVSAVFIVFHPGYYLPREMTTLVFRTKNAEETSKEIYMRPTDSVSWIGQPLAPHHAEAVPHPYEPRIV</sequence>
<dbReference type="OrthoDB" id="3358017at2759"/>
<dbReference type="GO" id="GO:0016020">
    <property type="term" value="C:membrane"/>
    <property type="evidence" value="ECO:0007669"/>
    <property type="project" value="UniProtKB-SubCell"/>
</dbReference>
<keyword evidence="2 5" id="KW-0812">Transmembrane</keyword>
<feature type="transmembrane region" description="Helical" evidence="5">
    <location>
        <begin position="160"/>
        <end position="184"/>
    </location>
</feature>
<proteinExistence type="predicted"/>
<evidence type="ECO:0000313" key="7">
    <source>
        <dbReference type="Proteomes" id="UP000504636"/>
    </source>
</evidence>
<feature type="transmembrane region" description="Helical" evidence="5">
    <location>
        <begin position="17"/>
        <end position="37"/>
    </location>
</feature>
<reference evidence="8" key="3">
    <citation type="submission" date="2025-04" db="UniProtKB">
        <authorList>
            <consortium name="RefSeq"/>
        </authorList>
    </citation>
    <scope>IDENTIFICATION</scope>
    <source>
        <strain evidence="8">CBS 304.34</strain>
    </source>
</reference>
<evidence type="ECO:0008006" key="9">
    <source>
        <dbReference type="Google" id="ProtNLM"/>
    </source>
</evidence>
<dbReference type="InterPro" id="IPR007568">
    <property type="entry name" value="RTA1"/>
</dbReference>
<gene>
    <name evidence="6 8" type="ORF">BDZ99DRAFT_464050</name>
</gene>
<name>A0A6A6YJI8_9PEZI</name>
<dbReference type="GeneID" id="54461110"/>
<evidence type="ECO:0000256" key="1">
    <source>
        <dbReference type="ARBA" id="ARBA00004141"/>
    </source>
</evidence>
<dbReference type="PANTHER" id="PTHR31465">
    <property type="entry name" value="PROTEIN RTA1-RELATED"/>
    <property type="match status" value="1"/>
</dbReference>
<organism evidence="6">
    <name type="scientific">Mytilinidion resinicola</name>
    <dbReference type="NCBI Taxonomy" id="574789"/>
    <lineage>
        <taxon>Eukaryota</taxon>
        <taxon>Fungi</taxon>
        <taxon>Dikarya</taxon>
        <taxon>Ascomycota</taxon>
        <taxon>Pezizomycotina</taxon>
        <taxon>Dothideomycetes</taxon>
        <taxon>Pleosporomycetidae</taxon>
        <taxon>Mytilinidiales</taxon>
        <taxon>Mytilinidiaceae</taxon>
        <taxon>Mytilinidion</taxon>
    </lineage>
</organism>
<keyword evidence="4 5" id="KW-0472">Membrane</keyword>
<keyword evidence="7" id="KW-1185">Reference proteome</keyword>
<reference evidence="8" key="2">
    <citation type="submission" date="2020-04" db="EMBL/GenBank/DDBJ databases">
        <authorList>
            <consortium name="NCBI Genome Project"/>
        </authorList>
    </citation>
    <scope>NUCLEOTIDE SEQUENCE</scope>
    <source>
        <strain evidence="8">CBS 304.34</strain>
    </source>
</reference>
<evidence type="ECO:0000256" key="2">
    <source>
        <dbReference type="ARBA" id="ARBA00022692"/>
    </source>
</evidence>
<dbReference type="AlphaFoldDB" id="A0A6A6YJI8"/>
<dbReference type="Proteomes" id="UP000504636">
    <property type="component" value="Unplaced"/>
</dbReference>
<evidence type="ECO:0000256" key="3">
    <source>
        <dbReference type="ARBA" id="ARBA00022989"/>
    </source>
</evidence>
<protein>
    <recommendedName>
        <fullName evidence="9">RTA1-domain-containing protein</fullName>
    </recommendedName>
</protein>
<evidence type="ECO:0000313" key="6">
    <source>
        <dbReference type="EMBL" id="KAF2808154.1"/>
    </source>
</evidence>
<dbReference type="EMBL" id="MU003703">
    <property type="protein sequence ID" value="KAF2808154.1"/>
    <property type="molecule type" value="Genomic_DNA"/>
</dbReference>
<evidence type="ECO:0000256" key="4">
    <source>
        <dbReference type="ARBA" id="ARBA00023136"/>
    </source>
</evidence>
<reference evidence="6 8" key="1">
    <citation type="journal article" date="2020" name="Stud. Mycol.">
        <title>101 Dothideomycetes genomes: a test case for predicting lifestyles and emergence of pathogens.</title>
        <authorList>
            <person name="Haridas S."/>
            <person name="Albert R."/>
            <person name="Binder M."/>
            <person name="Bloem J."/>
            <person name="Labutti K."/>
            <person name="Salamov A."/>
            <person name="Andreopoulos B."/>
            <person name="Baker S."/>
            <person name="Barry K."/>
            <person name="Bills G."/>
            <person name="Bluhm B."/>
            <person name="Cannon C."/>
            <person name="Castanera R."/>
            <person name="Culley D."/>
            <person name="Daum C."/>
            <person name="Ezra D."/>
            <person name="Gonzalez J."/>
            <person name="Henrissat B."/>
            <person name="Kuo A."/>
            <person name="Liang C."/>
            <person name="Lipzen A."/>
            <person name="Lutzoni F."/>
            <person name="Magnuson J."/>
            <person name="Mondo S."/>
            <person name="Nolan M."/>
            <person name="Ohm R."/>
            <person name="Pangilinan J."/>
            <person name="Park H.-J."/>
            <person name="Ramirez L."/>
            <person name="Alfaro M."/>
            <person name="Sun H."/>
            <person name="Tritt A."/>
            <person name="Yoshinaga Y."/>
            <person name="Zwiers L.-H."/>
            <person name="Turgeon B."/>
            <person name="Goodwin S."/>
            <person name="Spatafora J."/>
            <person name="Crous P."/>
            <person name="Grigoriev I."/>
        </authorList>
    </citation>
    <scope>NUCLEOTIDE SEQUENCE</scope>
    <source>
        <strain evidence="6 8">CBS 304.34</strain>
    </source>
</reference>
<feature type="transmembrane region" description="Helical" evidence="5">
    <location>
        <begin position="120"/>
        <end position="148"/>
    </location>
</feature>
<accession>A0A6A6YJI8</accession>
<keyword evidence="3 5" id="KW-1133">Transmembrane helix</keyword>
<feature type="transmembrane region" description="Helical" evidence="5">
    <location>
        <begin position="212"/>
        <end position="235"/>
    </location>
</feature>
<feature type="transmembrane region" description="Helical" evidence="5">
    <location>
        <begin position="79"/>
        <end position="100"/>
    </location>
</feature>
<feature type="transmembrane region" description="Helical" evidence="5">
    <location>
        <begin position="44"/>
        <end position="67"/>
    </location>
</feature>